<gene>
    <name evidence="2" type="ORF">CEXT_422061</name>
</gene>
<evidence type="ECO:0000313" key="3">
    <source>
        <dbReference type="Proteomes" id="UP001054945"/>
    </source>
</evidence>
<name>A0AAV4Q9C9_CAEEX</name>
<feature type="region of interest" description="Disordered" evidence="1">
    <location>
        <begin position="1"/>
        <end position="26"/>
    </location>
</feature>
<feature type="compositionally biased region" description="Basic and acidic residues" evidence="1">
    <location>
        <begin position="155"/>
        <end position="167"/>
    </location>
</feature>
<dbReference type="AlphaFoldDB" id="A0AAV4Q9C9"/>
<sequence>MNFLQTKSSTNFSEARASVNSSQLTTDSTANELERVLLDALIAETIENEIIIDTDTMDILNNNLKMGLKSYLYSKDDTSTSSLHDTTNSEMTSTIKDNYHEMIANIDSKQTETEANFYTTIPENHQSDTESILKQSDHTLTVTEKANHHRSNRILSEESEHRKDVDSFPKNLNSQKAYNKEDKYLLINSVVDSVLEKVRKEMDRKKMALSSTGKTAVPKI</sequence>
<dbReference type="EMBL" id="BPLR01005922">
    <property type="protein sequence ID" value="GIY06060.1"/>
    <property type="molecule type" value="Genomic_DNA"/>
</dbReference>
<evidence type="ECO:0000313" key="2">
    <source>
        <dbReference type="EMBL" id="GIY06060.1"/>
    </source>
</evidence>
<evidence type="ECO:0000256" key="1">
    <source>
        <dbReference type="SAM" id="MobiDB-lite"/>
    </source>
</evidence>
<keyword evidence="3" id="KW-1185">Reference proteome</keyword>
<proteinExistence type="predicted"/>
<dbReference type="Proteomes" id="UP001054945">
    <property type="component" value="Unassembled WGS sequence"/>
</dbReference>
<protein>
    <submittedName>
        <fullName evidence="2">Uncharacterized protein</fullName>
    </submittedName>
</protein>
<accession>A0AAV4Q9C9</accession>
<reference evidence="2 3" key="1">
    <citation type="submission" date="2021-06" db="EMBL/GenBank/DDBJ databases">
        <title>Caerostris extrusa draft genome.</title>
        <authorList>
            <person name="Kono N."/>
            <person name="Arakawa K."/>
        </authorList>
    </citation>
    <scope>NUCLEOTIDE SEQUENCE [LARGE SCALE GENOMIC DNA]</scope>
</reference>
<feature type="region of interest" description="Disordered" evidence="1">
    <location>
        <begin position="144"/>
        <end position="167"/>
    </location>
</feature>
<comment type="caution">
    <text evidence="2">The sequence shown here is derived from an EMBL/GenBank/DDBJ whole genome shotgun (WGS) entry which is preliminary data.</text>
</comment>
<organism evidence="2 3">
    <name type="scientific">Caerostris extrusa</name>
    <name type="common">Bark spider</name>
    <name type="synonym">Caerostris bankana</name>
    <dbReference type="NCBI Taxonomy" id="172846"/>
    <lineage>
        <taxon>Eukaryota</taxon>
        <taxon>Metazoa</taxon>
        <taxon>Ecdysozoa</taxon>
        <taxon>Arthropoda</taxon>
        <taxon>Chelicerata</taxon>
        <taxon>Arachnida</taxon>
        <taxon>Araneae</taxon>
        <taxon>Araneomorphae</taxon>
        <taxon>Entelegynae</taxon>
        <taxon>Araneoidea</taxon>
        <taxon>Araneidae</taxon>
        <taxon>Caerostris</taxon>
    </lineage>
</organism>